<feature type="region of interest" description="Disordered" evidence="1">
    <location>
        <begin position="51"/>
        <end position="75"/>
    </location>
</feature>
<gene>
    <name evidence="3" type="ORF">J2S62_000809</name>
</gene>
<keyword evidence="2" id="KW-0472">Membrane</keyword>
<feature type="region of interest" description="Disordered" evidence="1">
    <location>
        <begin position="222"/>
        <end position="248"/>
    </location>
</feature>
<dbReference type="GO" id="GO:0006508">
    <property type="term" value="P:proteolysis"/>
    <property type="evidence" value="ECO:0007669"/>
    <property type="project" value="UniProtKB-KW"/>
</dbReference>
<comment type="caution">
    <text evidence="3">The sequence shown here is derived from an EMBL/GenBank/DDBJ whole genome shotgun (WGS) entry which is preliminary data.</text>
</comment>
<evidence type="ECO:0000256" key="1">
    <source>
        <dbReference type="SAM" id="MobiDB-lite"/>
    </source>
</evidence>
<dbReference type="GO" id="GO:0008233">
    <property type="term" value="F:peptidase activity"/>
    <property type="evidence" value="ECO:0007669"/>
    <property type="project" value="UniProtKB-KW"/>
</dbReference>
<sequence length="276" mass="30165">MDTRLRELEESLAATLGFLPEIDIATSIVVVVVVVAGLLLLARRPVVTQRSRKRRESRQRRKAMKSSPSSTHSGGTGFSIRWGRLSVFAVGALALLVAVITAIAGLFGASTWLITLISALIATACYGTLRGLVILDSKKRAREREQLSISEGLETTIATYPETGADLTPRPTNDEVFDFADEPAKQQQHIEQEVEEPVADAPQPIPARIPLPRPIYLDAPEVERAAPEPLETPQDPTPSADVLLSDGVSSQYQDKISEKANTRLDLDKVLNRRRAI</sequence>
<evidence type="ECO:0000256" key="2">
    <source>
        <dbReference type="SAM" id="Phobius"/>
    </source>
</evidence>
<dbReference type="Proteomes" id="UP001183794">
    <property type="component" value="Unassembled WGS sequence"/>
</dbReference>
<evidence type="ECO:0000313" key="3">
    <source>
        <dbReference type="EMBL" id="MDR7346552.1"/>
    </source>
</evidence>
<feature type="transmembrane region" description="Helical" evidence="2">
    <location>
        <begin position="113"/>
        <end position="135"/>
    </location>
</feature>
<feature type="transmembrane region" description="Helical" evidence="2">
    <location>
        <begin position="85"/>
        <end position="107"/>
    </location>
</feature>
<proteinExistence type="predicted"/>
<accession>A0ABU2AYX7</accession>
<name>A0ABU2AYX7_9MICC</name>
<organism evidence="3 4">
    <name type="scientific">Enteractinococcus fodinae</name>
    <dbReference type="NCBI Taxonomy" id="684663"/>
    <lineage>
        <taxon>Bacteria</taxon>
        <taxon>Bacillati</taxon>
        <taxon>Actinomycetota</taxon>
        <taxon>Actinomycetes</taxon>
        <taxon>Micrococcales</taxon>
        <taxon>Micrococcaceae</taxon>
    </lineage>
</organism>
<dbReference type="RefSeq" id="WP_310171657.1">
    <property type="nucleotide sequence ID" value="NZ_BAABHE010000002.1"/>
</dbReference>
<keyword evidence="2" id="KW-1133">Transmembrane helix</keyword>
<evidence type="ECO:0000313" key="4">
    <source>
        <dbReference type="Proteomes" id="UP001183794"/>
    </source>
</evidence>
<keyword evidence="2" id="KW-0812">Transmembrane</keyword>
<protein>
    <submittedName>
        <fullName evidence="3">Membrane protein implicated in regulation of membrane protease activity</fullName>
    </submittedName>
</protein>
<keyword evidence="4" id="KW-1185">Reference proteome</keyword>
<keyword evidence="3" id="KW-0645">Protease</keyword>
<feature type="compositionally biased region" description="Basic residues" evidence="1">
    <location>
        <begin position="51"/>
        <end position="64"/>
    </location>
</feature>
<dbReference type="EMBL" id="JAVDYJ010000001">
    <property type="protein sequence ID" value="MDR7346552.1"/>
    <property type="molecule type" value="Genomic_DNA"/>
</dbReference>
<keyword evidence="3" id="KW-0378">Hydrolase</keyword>
<reference evidence="3 4" key="1">
    <citation type="submission" date="2023-07" db="EMBL/GenBank/DDBJ databases">
        <title>Sequencing the genomes of 1000 actinobacteria strains.</title>
        <authorList>
            <person name="Klenk H.-P."/>
        </authorList>
    </citation>
    <scope>NUCLEOTIDE SEQUENCE [LARGE SCALE GENOMIC DNA]</scope>
    <source>
        <strain evidence="3 4">DSM 22966</strain>
    </source>
</reference>
<feature type="transmembrane region" description="Helical" evidence="2">
    <location>
        <begin position="24"/>
        <end position="42"/>
    </location>
</feature>